<dbReference type="InterPro" id="IPR011990">
    <property type="entry name" value="TPR-like_helical_dom_sf"/>
</dbReference>
<evidence type="ECO:0000256" key="1">
    <source>
        <dbReference type="ARBA" id="ARBA00022737"/>
    </source>
</evidence>
<dbReference type="SUPFAM" id="SSF56399">
    <property type="entry name" value="ADP-ribosylation"/>
    <property type="match status" value="1"/>
</dbReference>
<name>A0A815DCA8_9BILA</name>
<feature type="compositionally biased region" description="Low complexity" evidence="4">
    <location>
        <begin position="1043"/>
        <end position="1061"/>
    </location>
</feature>
<evidence type="ECO:0000259" key="5">
    <source>
        <dbReference type="Pfam" id="PF15257"/>
    </source>
</evidence>
<evidence type="ECO:0000313" key="6">
    <source>
        <dbReference type="EMBL" id="CAF1298920.1"/>
    </source>
</evidence>
<evidence type="ECO:0000313" key="7">
    <source>
        <dbReference type="Proteomes" id="UP000663834"/>
    </source>
</evidence>
<feature type="repeat" description="TPR" evidence="3">
    <location>
        <begin position="546"/>
        <end position="579"/>
    </location>
</feature>
<feature type="domain" description="DUF4590" evidence="5">
    <location>
        <begin position="901"/>
        <end position="1006"/>
    </location>
</feature>
<feature type="compositionally biased region" description="Polar residues" evidence="4">
    <location>
        <begin position="1103"/>
        <end position="1117"/>
    </location>
</feature>
<feature type="compositionally biased region" description="Basic and acidic residues" evidence="4">
    <location>
        <begin position="1033"/>
        <end position="1042"/>
    </location>
</feature>
<feature type="compositionally biased region" description="Polar residues" evidence="4">
    <location>
        <begin position="1076"/>
        <end position="1088"/>
    </location>
</feature>
<feature type="region of interest" description="Disordered" evidence="4">
    <location>
        <begin position="1"/>
        <end position="23"/>
    </location>
</feature>
<dbReference type="Gene3D" id="1.25.40.10">
    <property type="entry name" value="Tetratricopeptide repeat domain"/>
    <property type="match status" value="3"/>
</dbReference>
<feature type="repeat" description="TPR" evidence="3">
    <location>
        <begin position="631"/>
        <end position="664"/>
    </location>
</feature>
<dbReference type="InterPro" id="IPR048257">
    <property type="entry name" value="DUF4590"/>
</dbReference>
<dbReference type="PANTHER" id="PTHR45641">
    <property type="entry name" value="TETRATRICOPEPTIDE REPEAT PROTEIN (AFU_ORTHOLOGUE AFUA_6G03870)"/>
    <property type="match status" value="1"/>
</dbReference>
<dbReference type="SMART" id="SM00028">
    <property type="entry name" value="TPR"/>
    <property type="match status" value="10"/>
</dbReference>
<reference evidence="6" key="1">
    <citation type="submission" date="2021-02" db="EMBL/GenBank/DDBJ databases">
        <authorList>
            <person name="Nowell W R."/>
        </authorList>
    </citation>
    <scope>NUCLEOTIDE SEQUENCE</scope>
</reference>
<dbReference type="PANTHER" id="PTHR45641:SF1">
    <property type="entry name" value="AAA+ ATPASE DOMAIN-CONTAINING PROTEIN"/>
    <property type="match status" value="1"/>
</dbReference>
<keyword evidence="1" id="KW-0677">Repeat</keyword>
<gene>
    <name evidence="6" type="ORF">KQP761_LOCUS4669</name>
</gene>
<protein>
    <recommendedName>
        <fullName evidence="5">DUF4590 domain-containing protein</fullName>
    </recommendedName>
</protein>
<accession>A0A815DCA8</accession>
<evidence type="ECO:0000256" key="4">
    <source>
        <dbReference type="SAM" id="MobiDB-lite"/>
    </source>
</evidence>
<proteinExistence type="predicted"/>
<evidence type="ECO:0000256" key="3">
    <source>
        <dbReference type="PROSITE-ProRule" id="PRU00339"/>
    </source>
</evidence>
<dbReference type="Pfam" id="PF13424">
    <property type="entry name" value="TPR_12"/>
    <property type="match status" value="3"/>
</dbReference>
<keyword evidence="2 3" id="KW-0802">TPR repeat</keyword>
<evidence type="ECO:0000256" key="2">
    <source>
        <dbReference type="ARBA" id="ARBA00022803"/>
    </source>
</evidence>
<dbReference type="Pfam" id="PF15257">
    <property type="entry name" value="DUF4590"/>
    <property type="match status" value="1"/>
</dbReference>
<feature type="repeat" description="TPR" evidence="3">
    <location>
        <begin position="1734"/>
        <end position="1767"/>
    </location>
</feature>
<feature type="region of interest" description="Disordered" evidence="4">
    <location>
        <begin position="1013"/>
        <end position="1117"/>
    </location>
</feature>
<dbReference type="EMBL" id="CAJNOW010000946">
    <property type="protein sequence ID" value="CAF1298920.1"/>
    <property type="molecule type" value="Genomic_DNA"/>
</dbReference>
<comment type="caution">
    <text evidence="6">The sequence shown here is derived from an EMBL/GenBank/DDBJ whole genome shotgun (WGS) entry which is preliminary data.</text>
</comment>
<dbReference type="Proteomes" id="UP000663834">
    <property type="component" value="Unassembled WGS sequence"/>
</dbReference>
<dbReference type="SUPFAM" id="SSF48452">
    <property type="entry name" value="TPR-like"/>
    <property type="match status" value="2"/>
</dbReference>
<dbReference type="InterPro" id="IPR019734">
    <property type="entry name" value="TPR_rpt"/>
</dbReference>
<organism evidence="6 7">
    <name type="scientific">Rotaria magnacalcarata</name>
    <dbReference type="NCBI Taxonomy" id="392030"/>
    <lineage>
        <taxon>Eukaryota</taxon>
        <taxon>Metazoa</taxon>
        <taxon>Spiralia</taxon>
        <taxon>Gnathifera</taxon>
        <taxon>Rotifera</taxon>
        <taxon>Eurotatoria</taxon>
        <taxon>Bdelloidea</taxon>
        <taxon>Philodinida</taxon>
        <taxon>Philodinidae</taxon>
        <taxon>Rotaria</taxon>
    </lineage>
</organism>
<dbReference type="PROSITE" id="PS50005">
    <property type="entry name" value="TPR"/>
    <property type="match status" value="3"/>
</dbReference>
<sequence length="1796" mass="205631">MVTANPNLLEPDKSAESTTIQSSLTHTKETVVVPAIQATDQTLAEKCEDNPQVSNKTETATTISGRIDLGQLMQKLTAFYKQNMRTSTQQNQSSRMPRHPKSVENFCYIMENHVPISNEEQQTLRGLINFGFTFDNINSKESIEFLKKILNERLILILSKTSMENLSKPIQDEPLLSAIYVIDSSEKNAFDSKFYRGSFPNITSLCKKLENDLQSLTYDLTRINSIPADYPGMSTLNYVQALIDILLETNEKRNLKKEMLDFCREEYADNIIQLKLIEEFENDFKPNDAIHWYLRHETFLYKMMTRAFRVLDPDILFKLRYFIQHLNRQLKSPIDADALTVHRTLRIRKDLFDKMKKHEGGLISFNEFLLANKIQSAIEPSPTNIDSKLVRFQIALGTGVSRHDVATKLNEVVLTVGTIFRIDKVEPIDEETFTVELTTNDEILKGGHLVTKRLRDAVHAPFPLVRMVKLMKQNESTGYMEYFCSMLIDDPETMEDEATNLTLGGLLHSMGGHYYEKKQYEEALNHLQNALKVYLRVLPDDDVRLTPTYNNIGSVYNKQGLNEQALKYHLKAYEIQKSSTDLDMDSVAAYVANIGSVLMKLGRHKEAASYLEVDLKIKQKLHPNNDHADVAAKYHNLAAAQFRLHRYSEALENYQKCLDIELKCHSDKNPTVALTYYNMATTLEQLGQLQEAKEAVQKAITRLLLTKQPDDEDLQMQTRYLERLEKKIWMKNQLIHFRFQLRMTSVRLSRRREPANPRQTIILDNGAIFNQFKQVLPIHEERRSIENKTQFPNLPDWHHWLPKSAKTKKTHSTESSGTALSISQLQPSMENNNRSRKTLVPNRYRISSVLPSHISLSNQTQHRIESTYPESISIGPRALDKQCSCLITMRYRSDPTLPSTAHNSRRDEVTIFQVADNGSTWIVFKGFVKMHDPFTFKSQRSIDDRFCLKLEINGYLDTTISACCERLYRGGGRIDDGDSSFWIETVEQYTSCAKCNDSIDLSQAPDDEKMIHTTSATSEESEADEDQSVASEKSTEKSKPSEVKYASPSKPSMDLPSSSSSTDTKKVPGTPVIAPTIQSPLLQPPTSHQPQAVAVPSPPPPSLSTVHKSATQKDPSVSVSKIQVEPAINESTLFKYVSDVMQQALSKPKPRQTISPRRIGNVEDFTILYINQDEDKDLSLLHSTVNSIRTISDSSTLGTLLSACTEEKFIVVMSINQAEVVLSELQQYKCIQSIYLLSKQPHPPESINGYGNAIEIYRNIESVCDHLIKTLRHIPARVIPMEITSKDSVSDLPFTYCQLLKETILCHDDESDLRKDMLTFCRTHYAHNQDEVHEIDEYEKSFIDTHSIQWYTRYCFLTKILSRAFRTQEIDLLFKMRYFIQCLHKQIQSIAIKEPITTYAILYVEQEIIRNFQGNINGLVLFRSFLPATFERPTLMEYQNKDTQRYLIFSIRLGPDCAANIEQLRSSDCKIDVLINIDTVFRVVSIDEGENEVHTVNLESVSLDDSHFQQLTESLRKQIKASVVILQLTKLLAETDHYWEGDYLTESIYQDKSFEGDGTLLAGLAAAHHLLGNVDDAKRDFEAARYQFFKSLRAFQLFLPYNHSLLSSSYNNIGSMFYQDDHHECAVKFHEMALECQLKASSPDMDAVATYSANIGAVYVDQKSYAAATKHLERAAMMLEKMSMKDNPKRLISIFQKISNCFWRTDEPKQALEYYKKTLDLQLKLINPLPHPLSVTYYNLSTAYVRIGDYDEAVTCAEKSVEYLRMISENHPELKENQAQLEIVRQKQWLKQVLST</sequence>
<dbReference type="OrthoDB" id="10000904at2759"/>